<dbReference type="InterPro" id="IPR012138">
    <property type="entry name" value="HAO"/>
</dbReference>
<dbReference type="PANTHER" id="PTHR35038">
    <property type="entry name" value="DISSIMILATORY SULFITE REDUCTASE SIRA"/>
    <property type="match status" value="1"/>
</dbReference>
<feature type="binding site" description="covalent" evidence="3">
    <location>
        <position position="356"/>
    </location>
    <ligand>
        <name>heme c</name>
        <dbReference type="ChEBI" id="CHEBI:61717"/>
        <label>1</label>
    </ligand>
</feature>
<feature type="binding site" description="covalent" evidence="3">
    <location>
        <position position="307"/>
    </location>
    <ligand>
        <name>heme c</name>
        <dbReference type="ChEBI" id="CHEBI:61717"/>
        <label>1</label>
    </ligand>
</feature>
<dbReference type="Gene3D" id="1.10.780.10">
    <property type="entry name" value="Hydroxylamine Oxidoreductase, Chain A, domain 1"/>
    <property type="match status" value="1"/>
</dbReference>
<dbReference type="FunFam" id="1.10.780.10:FF:000001">
    <property type="entry name" value="Hydroxylamine oxidoreductase"/>
    <property type="match status" value="1"/>
</dbReference>
<feature type="binding site" description="covalent" evidence="3">
    <location>
        <position position="256"/>
    </location>
    <ligand>
        <name>heme c</name>
        <dbReference type="ChEBI" id="CHEBI:61717"/>
        <label>4</label>
    </ligand>
</feature>
<dbReference type="EC" id="1.7.2.6" evidence="2"/>
<feature type="binding site" description="covalent" evidence="3">
    <location>
        <position position="144"/>
    </location>
    <ligand>
        <name>heme c</name>
        <dbReference type="ChEBI" id="CHEBI:61717"/>
        <label>1</label>
    </ligand>
</feature>
<feature type="binding site" description="covalent" evidence="3">
    <location>
        <position position="170"/>
    </location>
    <ligand>
        <name>heme c</name>
        <dbReference type="ChEBI" id="CHEBI:61717"/>
        <label>1</label>
    </ligand>
</feature>
<dbReference type="GO" id="GO:0047991">
    <property type="term" value="F:hydroxylamine oxidase activity"/>
    <property type="evidence" value="ECO:0007669"/>
    <property type="project" value="UniProtKB-UniRule"/>
</dbReference>
<keyword evidence="2 3" id="KW-0349">Heme</keyword>
<evidence type="ECO:0000256" key="5">
    <source>
        <dbReference type="SAM" id="SignalP"/>
    </source>
</evidence>
<feature type="binding site" description="covalent" evidence="3">
    <location>
        <position position="141"/>
    </location>
    <ligand>
        <name>heme c</name>
        <dbReference type="ChEBI" id="CHEBI:61717"/>
        <label>1</label>
    </ligand>
</feature>
<feature type="binding site" description="axial binding residue" evidence="4">
    <location>
        <position position="95"/>
    </location>
    <ligand>
        <name>heme c</name>
        <dbReference type="ChEBI" id="CHEBI:61717"/>
        <label>3</label>
    </ligand>
    <ligandPart>
        <name>Fe</name>
        <dbReference type="ChEBI" id="CHEBI:18248"/>
    </ligandPart>
</feature>
<feature type="binding site" description="covalent" evidence="3">
    <location>
        <position position="233"/>
    </location>
    <ligand>
        <name>heme c</name>
        <dbReference type="ChEBI" id="CHEBI:61717"/>
        <label>1</label>
    </ligand>
</feature>
<feature type="binding site" description="covalent" evidence="3">
    <location>
        <position position="75"/>
    </location>
    <ligand>
        <name>heme c</name>
        <dbReference type="ChEBI" id="CHEBI:61717"/>
        <label>1</label>
    </ligand>
</feature>
<dbReference type="SUPFAM" id="SSF48695">
    <property type="entry name" value="Multiheme cytochromes"/>
    <property type="match status" value="1"/>
</dbReference>
<feature type="binding site" description="axial binding residue" evidence="4">
    <location>
        <position position="308"/>
    </location>
    <ligand>
        <name>heme c</name>
        <dbReference type="ChEBI" id="CHEBI:61717"/>
        <label>7</label>
    </ligand>
    <ligandPart>
        <name>Fe</name>
        <dbReference type="ChEBI" id="CHEBI:18248"/>
    </ligandPart>
</feature>
<organism evidence="6 7">
    <name type="scientific">Methylomarinovum tepidoasis</name>
    <dbReference type="NCBI Taxonomy" id="2840183"/>
    <lineage>
        <taxon>Bacteria</taxon>
        <taxon>Pseudomonadati</taxon>
        <taxon>Pseudomonadota</taxon>
        <taxon>Gammaproteobacteria</taxon>
        <taxon>Methylococcales</taxon>
        <taxon>Methylothermaceae</taxon>
        <taxon>Methylomarinovum</taxon>
    </lineage>
</organism>
<feature type="binding site" description="axial binding residue" evidence="4">
    <location>
        <position position="155"/>
    </location>
    <ligand>
        <name>heme c</name>
        <dbReference type="ChEBI" id="CHEBI:61717"/>
        <label>1</label>
    </ligand>
    <ligandPart>
        <name>Fe</name>
        <dbReference type="ChEBI" id="CHEBI:18248"/>
    </ligandPart>
</feature>
<feature type="binding site" description="covalent" evidence="3">
    <location>
        <position position="167"/>
    </location>
    <ligand>
        <name>heme c</name>
        <dbReference type="ChEBI" id="CHEBI:61717"/>
        <label>1</label>
    </ligand>
</feature>
<evidence type="ECO:0000313" key="7">
    <source>
        <dbReference type="Proteomes" id="UP001321450"/>
    </source>
</evidence>
<feature type="binding site" description="axial binding residue" evidence="4">
    <location>
        <position position="237"/>
    </location>
    <ligand>
        <name>heme c</name>
        <dbReference type="ChEBI" id="CHEBI:61717"/>
        <label>5</label>
    </ligand>
    <ligandPart>
        <name>Fe</name>
        <dbReference type="ChEBI" id="CHEBI:18248"/>
    </ligandPart>
</feature>
<keyword evidence="2 6" id="KW-0560">Oxidoreductase</keyword>
<feature type="binding site" description="axial binding residue" evidence="4">
    <location>
        <position position="145"/>
    </location>
    <ligand>
        <name>heme c</name>
        <dbReference type="ChEBI" id="CHEBI:61717"/>
        <label>2</label>
    </ligand>
    <ligandPart>
        <name>Fe</name>
        <dbReference type="ChEBI" id="CHEBI:18248"/>
    </ligandPart>
</feature>
<evidence type="ECO:0000256" key="3">
    <source>
        <dbReference type="PIRSR" id="PIRSR000242-1"/>
    </source>
</evidence>
<gene>
    <name evidence="6" type="ORF">MIN45_P1027</name>
</gene>
<feature type="binding site" description="covalent" evidence="3">
    <location>
        <position position="353"/>
    </location>
    <ligand>
        <name>heme c</name>
        <dbReference type="ChEBI" id="CHEBI:61717"/>
        <label>1</label>
    </ligand>
</feature>
<dbReference type="GO" id="GO:0046872">
    <property type="term" value="F:metal ion binding"/>
    <property type="evidence" value="ECO:0007669"/>
    <property type="project" value="UniProtKB-UniRule"/>
</dbReference>
<dbReference type="AlphaFoldDB" id="A0AAU9CEK8"/>
<protein>
    <recommendedName>
        <fullName evidence="2">Hydroxylamine oxidoreductase</fullName>
        <shortName evidence="2">HAO</shortName>
        <ecNumber evidence="2">1.7.2.6</ecNumber>
    </recommendedName>
</protein>
<dbReference type="Gene3D" id="1.20.850.10">
    <property type="entry name" value="Hydroxylamine Oxidoreductase, Chain A, domain 2"/>
    <property type="match status" value="1"/>
</dbReference>
<name>A0AAU9CEK8_9GAMM</name>
<feature type="binding site" description="covalent" evidence="3">
    <location>
        <position position="304"/>
    </location>
    <ligand>
        <name>heme c</name>
        <dbReference type="ChEBI" id="CHEBI:61717"/>
        <label>1</label>
    </ligand>
</feature>
<feature type="binding site" description="axial binding residue" evidence="4">
    <location>
        <position position="198"/>
    </location>
    <ligand>
        <name>heme c</name>
        <dbReference type="ChEBI" id="CHEBI:61717"/>
        <label>6</label>
    </ligand>
    <ligandPart>
        <name>Fe</name>
        <dbReference type="ChEBI" id="CHEBI:18248"/>
    </ligandPart>
</feature>
<feature type="binding site" description="covalent" evidence="3">
    <location>
        <position position="253"/>
    </location>
    <ligand>
        <name>heme c</name>
        <dbReference type="ChEBI" id="CHEBI:61717"/>
        <label>4</label>
    </ligand>
</feature>
<dbReference type="InterPro" id="IPR051829">
    <property type="entry name" value="Multiheme_Cytochr_ET"/>
</dbReference>
<reference evidence="7" key="1">
    <citation type="journal article" date="2024" name="Int. J. Syst. Evol. Microbiol.">
        <title>Methylomarinovum tepidoasis sp. nov., a moderately thermophilic methanotroph of the family Methylothermaceae isolated from a deep-sea hydrothermal field.</title>
        <authorList>
            <person name="Hirayama H."/>
            <person name="Takaki Y."/>
            <person name="Abe M."/>
            <person name="Miyazaki M."/>
            <person name="Uematsu K."/>
            <person name="Matsui Y."/>
            <person name="Takai K."/>
        </authorList>
    </citation>
    <scope>NUCLEOTIDE SEQUENCE [LARGE SCALE GENOMIC DNA]</scope>
    <source>
        <strain evidence="7">IN45</strain>
    </source>
</reference>
<dbReference type="InterPro" id="IPR036280">
    <property type="entry name" value="Multihaem_cyt_sf"/>
</dbReference>
<feature type="signal peptide" evidence="5">
    <location>
        <begin position="1"/>
        <end position="20"/>
    </location>
</feature>
<accession>A0AAU9CEK8</accession>
<feature type="binding site" description="axial binding residue" evidence="4">
    <location>
        <position position="257"/>
    </location>
    <ligand>
        <name>heme c</name>
        <dbReference type="ChEBI" id="CHEBI:61717"/>
        <label>6</label>
    </ligand>
    <ligandPart>
        <name>Fe</name>
        <dbReference type="ChEBI" id="CHEBI:18248"/>
    </ligandPart>
</feature>
<evidence type="ECO:0000313" key="6">
    <source>
        <dbReference type="EMBL" id="BCX88658.1"/>
    </source>
</evidence>
<keyword evidence="2 4" id="KW-0408">Iron</keyword>
<feature type="binding site" description="axial binding residue" evidence="4">
    <location>
        <position position="273"/>
    </location>
    <ligand>
        <name>heme c</name>
        <dbReference type="ChEBI" id="CHEBI:61717"/>
        <label>8</label>
    </ligand>
    <ligandPart>
        <name>Fe</name>
        <dbReference type="ChEBI" id="CHEBI:18248"/>
    </ligandPart>
</feature>
<dbReference type="EMBL" id="AP024718">
    <property type="protein sequence ID" value="BCX88658.1"/>
    <property type="molecule type" value="Genomic_DNA"/>
</dbReference>
<sequence length="523" mass="58842">MFATFLRLALLLALALPVVAATDPKALIEQYHRDHPGKGKFAGHWQPIPIQRYWNPVDFYEPPKTVQGKVGRDQCVACHQGVTPGFVKAWQDSTHAHLGRIRTLPDSDVRAYKKKLLAEVEANLVEQGLLKQGEHLQQVGCIDCHGGVGKDKIRHDKDLRLPDRAVCGTCHVQQFAEAESEKEQTWPQGQWPKGHPSHAVDWKANVETAVWAAMAEREIAQGCDQCHYQQNKCDGCHTRHSFSAAEARQPEACATCHNGVDHNEFENYLLSKHGTVYQTHKQQWNFEAPLKDAIARGGYTAPTCQLCHFEYQGQFSHNLVRKVRWGFNPTPAIAENLDHPWFQKRLDAWVGTCSQCHSPRFGRTWLETADKGILAGLKVEQEAKQVVQKLYDDGLLPGQKTNRPAPPAPAQDAPGGFFQLFWAKGNNPSRVERVYAEMWEHDLIKLYKGLVHANPGGYTYSEGWSPLLRDYTEIMDENTRLRAEAKTRLAFLPDSLRLADTDLRLPLGAALLVGGLVVLGRRK</sequence>
<comment type="catalytic activity">
    <reaction evidence="2">
        <text>hydroxylamine + 3 Fe(III)-[cytochrome c] = nitric oxide + 3 Fe(II)-[cytochrome c] + 3 H(+)</text>
        <dbReference type="Rhea" id="RHEA:45036"/>
        <dbReference type="Rhea" id="RHEA-COMP:10350"/>
        <dbReference type="Rhea" id="RHEA-COMP:14399"/>
        <dbReference type="ChEBI" id="CHEBI:15378"/>
        <dbReference type="ChEBI" id="CHEBI:15429"/>
        <dbReference type="ChEBI" id="CHEBI:16480"/>
        <dbReference type="ChEBI" id="CHEBI:29033"/>
        <dbReference type="ChEBI" id="CHEBI:29034"/>
    </reaction>
</comment>
<feature type="binding site" description="axial binding residue" evidence="4">
    <location>
        <position position="79"/>
    </location>
    <ligand>
        <name>heme c</name>
        <dbReference type="ChEBI" id="CHEBI:61717"/>
        <label>1</label>
    </ligand>
    <ligandPart>
        <name>Fe</name>
        <dbReference type="ChEBI" id="CHEBI:18248"/>
    </ligandPart>
</feature>
<dbReference type="Proteomes" id="UP001321450">
    <property type="component" value="Chromosome"/>
</dbReference>
<feature type="binding site" description="axial binding residue" evidence="4">
    <location>
        <position position="227"/>
    </location>
    <ligand>
        <name>heme c</name>
        <dbReference type="ChEBI" id="CHEBI:61717"/>
        <label>4</label>
    </ligand>
    <ligandPart>
        <name>Fe</name>
        <dbReference type="ChEBI" id="CHEBI:18248"/>
    </ligandPart>
</feature>
<dbReference type="KEGG" id="meiy:MIN45_P1027"/>
<feature type="binding site" description="covalent" evidence="3">
    <location>
        <position position="223"/>
    </location>
    <ligand>
        <name>heme c</name>
        <dbReference type="ChEBI" id="CHEBI:61717"/>
        <label>1</label>
    </ligand>
</feature>
<keyword evidence="1 5" id="KW-0732">Signal</keyword>
<dbReference type="GO" id="GO:0019331">
    <property type="term" value="P:anaerobic respiration, using ammonium as electron donor"/>
    <property type="evidence" value="ECO:0007669"/>
    <property type="project" value="UniProtKB-UniRule"/>
</dbReference>
<keyword evidence="7" id="KW-1185">Reference proteome</keyword>
<feature type="binding site" description="axial binding residue" evidence="4">
    <location>
        <position position="240"/>
    </location>
    <ligand>
        <name>heme c</name>
        <dbReference type="ChEBI" id="CHEBI:61717"/>
        <label>2</label>
    </ligand>
    <ligandPart>
        <name>Fe</name>
        <dbReference type="ChEBI" id="CHEBI:18248"/>
    </ligandPart>
</feature>
<dbReference type="RefSeq" id="WP_286293874.1">
    <property type="nucleotide sequence ID" value="NZ_AP024718.1"/>
</dbReference>
<comment type="subunit">
    <text evidence="2">Homotrimer.</text>
</comment>
<feature type="binding site" description="covalent" evidence="3">
    <location>
        <position position="78"/>
    </location>
    <ligand>
        <name>heme c</name>
        <dbReference type="ChEBI" id="CHEBI:61717"/>
        <label>1</label>
    </ligand>
</feature>
<feature type="binding site" description="axial binding residue" evidence="4">
    <location>
        <position position="171"/>
    </location>
    <ligand>
        <name>heme c</name>
        <dbReference type="ChEBI" id="CHEBI:61717"/>
        <label>3</label>
    </ligand>
    <ligandPart>
        <name>Fe</name>
        <dbReference type="ChEBI" id="CHEBI:18248"/>
    </ligandPart>
</feature>
<feature type="binding site" description="axial binding residue" evidence="4">
    <location>
        <position position="357"/>
    </location>
    <ligand>
        <name>heme c</name>
        <dbReference type="ChEBI" id="CHEBI:61717"/>
        <label>8</label>
    </ligand>
    <ligandPart>
        <name>Fe</name>
        <dbReference type="ChEBI" id="CHEBI:18248"/>
    </ligandPart>
</feature>
<evidence type="ECO:0000256" key="2">
    <source>
        <dbReference type="PIRNR" id="PIRNR000242"/>
    </source>
</evidence>
<proteinExistence type="predicted"/>
<dbReference type="PIRSF" id="PIRSF000242">
    <property type="entry name" value="HAO"/>
    <property type="match status" value="1"/>
</dbReference>
<feature type="chain" id="PRO_5043706456" description="Hydroxylamine oxidoreductase" evidence="5">
    <location>
        <begin position="21"/>
        <end position="523"/>
    </location>
</feature>
<feature type="binding site" description="axial binding residue" evidence="4">
    <location>
        <position position="452"/>
    </location>
    <ligand>
        <name>heme c</name>
        <dbReference type="ChEBI" id="CHEBI:61717"/>
        <label>7</label>
    </ligand>
    <ligandPart>
        <name>Fe</name>
        <dbReference type="ChEBI" id="CHEBI:18248"/>
    </ligandPart>
</feature>
<comment type="function">
    <text evidence="2">Catalyzes the oxidation of hydroxylamine to nitrite. The electrons released in the reaction are partitioned to ammonium monooxygenase and to the respiratory chain. The immediate acceptor of electrons from HAO is cytochrome c-554.</text>
</comment>
<evidence type="ECO:0000256" key="1">
    <source>
        <dbReference type="ARBA" id="ARBA00022729"/>
    </source>
</evidence>
<evidence type="ECO:0000256" key="4">
    <source>
        <dbReference type="PIRSR" id="PIRSR000242-2"/>
    </source>
</evidence>
<comment type="cofactor">
    <cofactor evidence="2">
        <name>heme c</name>
        <dbReference type="ChEBI" id="CHEBI:61717"/>
    </cofactor>
    <text evidence="2">Binds 8 heme c groups per subunit. One of them, heme-4, is an atypical heme c (unusual heme c binding motif CXXXXCH) and is called P460. Catalysis takes place at heme-4/P460. The other c-type hemes mediate electron transfer to the external electron acceptor, which is a cytochrome c-type protein.</text>
</comment>
<comment type="catalytic activity">
    <reaction evidence="2">
        <text>hydroxylamine + 4 Fe(III)-[cytochrome c] + H2O = 4 Fe(II)-[cytochrome c] + nitrite + 5 H(+)</text>
        <dbReference type="Rhea" id="RHEA:45032"/>
        <dbReference type="Rhea" id="RHEA-COMP:10350"/>
        <dbReference type="Rhea" id="RHEA-COMP:14399"/>
        <dbReference type="ChEBI" id="CHEBI:15377"/>
        <dbReference type="ChEBI" id="CHEBI:15378"/>
        <dbReference type="ChEBI" id="CHEBI:15429"/>
        <dbReference type="ChEBI" id="CHEBI:16301"/>
        <dbReference type="ChEBI" id="CHEBI:29033"/>
        <dbReference type="ChEBI" id="CHEBI:29034"/>
    </reaction>
</comment>
<feature type="binding site" description="covalent" evidence="3">
    <location>
        <position position="236"/>
    </location>
    <ligand>
        <name>heme c</name>
        <dbReference type="ChEBI" id="CHEBI:61717"/>
        <label>1</label>
    </ligand>
</feature>
<feature type="binding site" description="covalent" evidence="3">
    <location>
        <position position="226"/>
    </location>
    <ligand>
        <name>heme c</name>
        <dbReference type="ChEBI" id="CHEBI:61717"/>
        <label>1</label>
    </ligand>
</feature>
<dbReference type="Pfam" id="PF13447">
    <property type="entry name" value="Multi-haem_cyto"/>
    <property type="match status" value="1"/>
</dbReference>
<feature type="binding site" description="axial binding residue" evidence="4">
    <location>
        <position position="317"/>
    </location>
    <ligand>
        <name>heme c</name>
        <dbReference type="ChEBI" id="CHEBI:61717"/>
        <label>5</label>
    </ligand>
    <ligandPart>
        <name>Fe</name>
        <dbReference type="ChEBI" id="CHEBI:18248"/>
    </ligandPart>
</feature>
<keyword evidence="2 4" id="KW-0479">Metal-binding</keyword>